<dbReference type="Proteomes" id="UP000008066">
    <property type="component" value="Unassembled WGS sequence"/>
</dbReference>
<dbReference type="HOGENOM" id="CLU_029944_0_0_1"/>
<dbReference type="GeneID" id="18258117"/>
<dbReference type="eggNOG" id="KOG1478">
    <property type="taxonomic scope" value="Eukaryota"/>
</dbReference>
<dbReference type="OrthoDB" id="9989144at2759"/>
<evidence type="ECO:0000256" key="2">
    <source>
        <dbReference type="ARBA" id="ARBA00022857"/>
    </source>
</evidence>
<dbReference type="GO" id="GO:0005741">
    <property type="term" value="C:mitochondrial outer membrane"/>
    <property type="evidence" value="ECO:0007669"/>
    <property type="project" value="TreeGrafter"/>
</dbReference>
<dbReference type="InterPro" id="IPR036291">
    <property type="entry name" value="NAD(P)-bd_dom_sf"/>
</dbReference>
<evidence type="ECO:0000256" key="3">
    <source>
        <dbReference type="ARBA" id="ARBA00022955"/>
    </source>
</evidence>
<evidence type="ECO:0000256" key="6">
    <source>
        <dbReference type="ARBA" id="ARBA00023593"/>
    </source>
</evidence>
<dbReference type="PANTHER" id="PTHR43647">
    <property type="entry name" value="DEHYDROGENASE"/>
    <property type="match status" value="1"/>
</dbReference>
<proteinExistence type="inferred from homology"/>
<dbReference type="KEGG" id="cthr:CTHT_0040790"/>
<name>G0SA28_CHATD</name>
<dbReference type="EMBL" id="GL988043">
    <property type="protein sequence ID" value="EGS19600.1"/>
    <property type="molecule type" value="Genomic_DNA"/>
</dbReference>
<dbReference type="STRING" id="759272.G0SA28"/>
<dbReference type="Gene3D" id="3.40.50.720">
    <property type="entry name" value="NAD(P)-binding Rossmann-like Domain"/>
    <property type="match status" value="1"/>
</dbReference>
<organism evidence="8">
    <name type="scientific">Chaetomium thermophilum (strain DSM 1495 / CBS 144.50 / IMI 039719)</name>
    <name type="common">Thermochaetoides thermophila</name>
    <dbReference type="NCBI Taxonomy" id="759272"/>
    <lineage>
        <taxon>Eukaryota</taxon>
        <taxon>Fungi</taxon>
        <taxon>Dikarya</taxon>
        <taxon>Ascomycota</taxon>
        <taxon>Pezizomycotina</taxon>
        <taxon>Sordariomycetes</taxon>
        <taxon>Sordariomycetidae</taxon>
        <taxon>Sordariales</taxon>
        <taxon>Chaetomiaceae</taxon>
        <taxon>Thermochaetoides</taxon>
    </lineage>
</organism>
<keyword evidence="5" id="KW-0443">Lipid metabolism</keyword>
<keyword evidence="8" id="KW-1185">Reference proteome</keyword>
<keyword evidence="1" id="KW-0444">Lipid biosynthesis</keyword>
<sequence length="450" mass="49927">MASAPWDRVPSENTLFVLVTGGNSGIGFGICQRVIDEYLTTRSLSSHIVVIPTTRSAKKSRETISLLRQHVRKFATTSPSSTLPRRVQVDLCNLPSIRRAANQLISGTLSTPSDLPNEDNAFETLVDVRIPRLDSVIFNAGIGGCATTWPEFKGALAGHVIDPITGKKGVGSGDVPQMGEVFCANVFGHYVFAHRLAPLLSRPAANDTSENAAILPPGRIIWETSIEPDGSHFSPSDIQATKTKAAYESTKRLTDLLALTSTLPGSRPYVESYLTPDSTKSSEKPAQLPKIYLVHPGVVQTTLFPLNAFMYFWYMVVLYLTRWLGSPWHPITAYKGACAPAWLALQQQEWLDSAGAERIKWGSSTDFWGECRVKKTEVDGWGWEGKVEDIKALRQEERWKGRKPGAKDATEESLAEFKALGAECWKRMEELRKEWEERVDEYLAKQGEKA</sequence>
<keyword evidence="3" id="KW-0752">Steroid biosynthesis</keyword>
<accession>G0SA28</accession>
<keyword evidence="2" id="KW-0521">NADP</keyword>
<evidence type="ECO:0000256" key="5">
    <source>
        <dbReference type="ARBA" id="ARBA00023098"/>
    </source>
</evidence>
<dbReference type="OMA" id="WTGINWP"/>
<dbReference type="AlphaFoldDB" id="G0SA28"/>
<dbReference type="RefSeq" id="XP_006694485.1">
    <property type="nucleotide sequence ID" value="XM_006694422.1"/>
</dbReference>
<evidence type="ECO:0000313" key="7">
    <source>
        <dbReference type="EMBL" id="EGS19600.1"/>
    </source>
</evidence>
<dbReference type="GO" id="GO:0006696">
    <property type="term" value="P:ergosterol biosynthetic process"/>
    <property type="evidence" value="ECO:0007669"/>
    <property type="project" value="TreeGrafter"/>
</dbReference>
<reference evidence="7 8" key="1">
    <citation type="journal article" date="2011" name="Cell">
        <title>Insight into structure and assembly of the nuclear pore complex by utilizing the genome of a eukaryotic thermophile.</title>
        <authorList>
            <person name="Amlacher S."/>
            <person name="Sarges P."/>
            <person name="Flemming D."/>
            <person name="van Noort V."/>
            <person name="Kunze R."/>
            <person name="Devos D.P."/>
            <person name="Arumugam M."/>
            <person name="Bork P."/>
            <person name="Hurt E."/>
        </authorList>
    </citation>
    <scope>NUCLEOTIDE SEQUENCE [LARGE SCALE GENOMIC DNA]</scope>
    <source>
        <strain evidence="8">DSM 1495 / CBS 144.50 / IMI 039719</strain>
    </source>
</reference>
<dbReference type="GO" id="GO:0005789">
    <property type="term" value="C:endoplasmic reticulum membrane"/>
    <property type="evidence" value="ECO:0007669"/>
    <property type="project" value="TreeGrafter"/>
</dbReference>
<evidence type="ECO:0008006" key="9">
    <source>
        <dbReference type="Google" id="ProtNLM"/>
    </source>
</evidence>
<keyword evidence="4" id="KW-0560">Oxidoreductase</keyword>
<dbReference type="GO" id="GO:0000253">
    <property type="term" value="F:3-beta-hydroxysteroid 3-dehydrogenase (NADP+) activity"/>
    <property type="evidence" value="ECO:0007669"/>
    <property type="project" value="TreeGrafter"/>
</dbReference>
<comment type="similarity">
    <text evidence="6">Belongs to the short-chain dehydrogenases/reductases (SDR) family. ERG27 subfamily.</text>
</comment>
<evidence type="ECO:0000256" key="1">
    <source>
        <dbReference type="ARBA" id="ARBA00022516"/>
    </source>
</evidence>
<gene>
    <name evidence="7" type="ORF">CTHT_0040790</name>
</gene>
<dbReference type="PANTHER" id="PTHR43647:SF1">
    <property type="entry name" value="3-KETO-STEROID REDUCTASE ERG27"/>
    <property type="match status" value="1"/>
</dbReference>
<protein>
    <recommendedName>
        <fullName evidence="9">3-keto-steroid reductase</fullName>
    </recommendedName>
</protein>
<evidence type="ECO:0000313" key="8">
    <source>
        <dbReference type="Proteomes" id="UP000008066"/>
    </source>
</evidence>
<dbReference type="SUPFAM" id="SSF51735">
    <property type="entry name" value="NAD(P)-binding Rossmann-fold domains"/>
    <property type="match status" value="1"/>
</dbReference>
<dbReference type="InterPro" id="IPR051593">
    <property type="entry name" value="Ergosterol_Biosynth_ERG27"/>
</dbReference>
<evidence type="ECO:0000256" key="4">
    <source>
        <dbReference type="ARBA" id="ARBA00023002"/>
    </source>
</evidence>
<dbReference type="GO" id="GO:0005811">
    <property type="term" value="C:lipid droplet"/>
    <property type="evidence" value="ECO:0007669"/>
    <property type="project" value="TreeGrafter"/>
</dbReference>